<dbReference type="Gene3D" id="2.60.40.10">
    <property type="entry name" value="Immunoglobulins"/>
    <property type="match status" value="2"/>
</dbReference>
<accession>A0A1B1Y6U8</accession>
<feature type="chain" id="PRO_5008532540" description="Fibronectin type-III domain-containing protein" evidence="1">
    <location>
        <begin position="25"/>
        <end position="1779"/>
    </location>
</feature>
<dbReference type="SMART" id="SM00060">
    <property type="entry name" value="FN3"/>
    <property type="match status" value="2"/>
</dbReference>
<dbReference type="Proteomes" id="UP000092967">
    <property type="component" value="Chromosome"/>
</dbReference>
<dbReference type="OrthoDB" id="2582440at2"/>
<feature type="signal peptide" evidence="1">
    <location>
        <begin position="1"/>
        <end position="24"/>
    </location>
</feature>
<evidence type="ECO:0000313" key="3">
    <source>
        <dbReference type="EMBL" id="ANW96490.1"/>
    </source>
</evidence>
<reference evidence="3 4" key="1">
    <citation type="submission" date="2016-02" db="EMBL/GenBank/DDBJ databases">
        <authorList>
            <person name="Wen L."/>
            <person name="He K."/>
            <person name="Yang H."/>
        </authorList>
    </citation>
    <scope>NUCLEOTIDE SEQUENCE [LARGE SCALE GENOMIC DNA]</scope>
    <source>
        <strain evidence="3 4">CZ1127</strain>
    </source>
</reference>
<evidence type="ECO:0000259" key="2">
    <source>
        <dbReference type="PROSITE" id="PS50853"/>
    </source>
</evidence>
<dbReference type="InterPro" id="IPR003961">
    <property type="entry name" value="FN3_dom"/>
</dbReference>
<dbReference type="InterPro" id="IPR045474">
    <property type="entry name" value="GEVED"/>
</dbReference>
<keyword evidence="4" id="KW-1185">Reference proteome</keyword>
<feature type="domain" description="Fibronectin type-III" evidence="2">
    <location>
        <begin position="749"/>
        <end position="833"/>
    </location>
</feature>
<dbReference type="CDD" id="cd00063">
    <property type="entry name" value="FN3"/>
    <property type="match status" value="2"/>
</dbReference>
<sequence length="1779" mass="194049">MKTKYNLPLITGIFLLLSIFKVNAQTNSASPYCKPTHFNNDAHYITNVTIGQIDNTTTTSTNSDRYTFFNNLSTDLTVGQQYTMLLTYRVPSYNGHYAKVWIDYGNDGDFSNAVELASYSGSQAAQTYNRSITFTVPSNASVGTARLRVMVVRNNIGICNTAYQSGETEDYSLNIKALPAPPVANCVGSLNVELDVAGNATITPAQINNGSTDVYDDANGLALSYSLNKTTFNCNDLGANEVTLTVTDSDGLTDTCTAIVNVSVSSSSFVAPTLEPVNTYCDYTVVAPIMNYQCGQQITGTSNLTGQVISSNTTITWTFTNGEDSVTSNQTVIFYSSEKPTGVGATNISKTSAKIFWKHNNIDGDGDDDDDTLGPYKIRYRYKDSSDAWTNTTSTNKEITITGLSSSTEYEVQISIDGDCGVYSDLFYFTTTDLEYCIVDVNLNYSGDYRINKVDIGTIALDKNNVGENTNFYNDYTSYSTNLTPGLTFSGTVNYKKNTYNDAGFVAWVDFNQDGFFDDVNEKVYETELDRVSGTGTVQLTDIAVPIDALPGQTRMRIAIKHNGLPTSSCDFDNQSGEIQDYKVVMGSQPTPVANCIGSLDINLDISGEATITADDIDDGSTNGYNSDSNFTLSIDKTTFDCNDVGENTVTLTVTNTFGLTNTCTATVNVSNYSGPFTVDTLEDVDSYCSYSVTPPVINYLCGQQITGTSSTYSEEDIISSTTTITWTFDNGENTTTSTQTINIITPSAPTSVSTSEITQTTAKINWSASNSGPYKIRYRYANSSDAWLESTTSDTNITLSGLDNDTEYEVQVGFDASCDIFSSLETFTTSAFNYCTGTNLASDNNYYISNTSIGTINNTTNSSGNRYNYFGGTSTTIAAGETLSGTINYSKANSADVGLSIWIDLNQDGDFEDTDEKIYSDFNEANGTSVSRSFSVTIPTNATTGKTRIRIAINKDQEPVSSCDFSNDPGDIEDYDIFIDPRDTSLFETAMITQVYHTSAGERWIEVTNQGATTIPSGTLTLGLFKDKTGDQTDVLPTATYIINVALAQNQSTLIKSSSSSLIGDGTVDANITDFDGANDIIAIISETNTTAWENRFDVISSIADNTSYVRNDEILTYNSTYTSSEWTAFVNDDLVPTVQRHANAPLLSEVTYATTNNLTANIKLGTHAFGATTRSSNAWTNGLPDRSRYVIVSENYNETSSTLSARKLDVTGSSKLTITNQLLVITNNLNINSSAEVRLADGSQLVQTHTGAKQVSSIGKIFIDQKSSIASIYRFNYFSSPVNSINKSSFTLADVLKDGTIPTSETSSAVDINFVSGYNGAATTPISIANYWIYTYPTNSGSGDGYIQKGSTGTIAQTDGFLIKGPGVAQNYTFTGVAKDGDLTTNIGGYESYITGNPYPSALNVDKFIKDNINTITGTLYFWQHNGEKNATGEAGHSYAGYVGGYATRNLVMGVSADQVQSNNNEDNGTPTLGNGEYAEPKAYIPVGQGFFVQGDIDGGTLTFNNSQREYIQEGEQSVFFKTAEKPRYLNANLKTVNYKTNSTENKTPIIKLGMNFINDDNENLHRQIGISFTEGNTFAYENGYDSPSYNEGSTDIYWKFPEDEDKYSIAGVQKINDHLDVPLEIKMGYDGEITLKVDEWQAVDRDVYLKDIENKTATKLNGNAAKLNLSKDTYSNRFYLSFNNQGTLNTDNLITENIKISYNSDLNNILIKNTENIKITKVNLFSITGKQINTWDRFNNDSEITLHPGNLAPNVYILKVATDKGIIKKKIFIYKK</sequence>
<dbReference type="PROSITE" id="PS50853">
    <property type="entry name" value="FN3"/>
    <property type="match status" value="2"/>
</dbReference>
<feature type="domain" description="Fibronectin type-III" evidence="2">
    <location>
        <begin position="339"/>
        <end position="434"/>
    </location>
</feature>
<evidence type="ECO:0000256" key="1">
    <source>
        <dbReference type="SAM" id="SignalP"/>
    </source>
</evidence>
<proteinExistence type="predicted"/>
<name>A0A1B1Y6U8_9FLAO</name>
<dbReference type="RefSeq" id="WP_068826672.1">
    <property type="nucleotide sequence ID" value="NZ_CP014224.1"/>
</dbReference>
<dbReference type="InterPro" id="IPR036116">
    <property type="entry name" value="FN3_sf"/>
</dbReference>
<keyword evidence="1" id="KW-0732">Signal</keyword>
<dbReference type="Pfam" id="PF20009">
    <property type="entry name" value="GEVED"/>
    <property type="match status" value="3"/>
</dbReference>
<evidence type="ECO:0000313" key="4">
    <source>
        <dbReference type="Proteomes" id="UP000092967"/>
    </source>
</evidence>
<dbReference type="EMBL" id="CP014224">
    <property type="protein sequence ID" value="ANW96490.1"/>
    <property type="molecule type" value="Genomic_DNA"/>
</dbReference>
<organism evidence="3 4">
    <name type="scientific">Wenyingzhuangia fucanilytica</name>
    <dbReference type="NCBI Taxonomy" id="1790137"/>
    <lineage>
        <taxon>Bacteria</taxon>
        <taxon>Pseudomonadati</taxon>
        <taxon>Bacteroidota</taxon>
        <taxon>Flavobacteriia</taxon>
        <taxon>Flavobacteriales</taxon>
        <taxon>Flavobacteriaceae</taxon>
        <taxon>Wenyingzhuangia</taxon>
    </lineage>
</organism>
<dbReference type="KEGG" id="wfu:AXE80_09445"/>
<gene>
    <name evidence="3" type="ORF">AXE80_09445</name>
</gene>
<protein>
    <recommendedName>
        <fullName evidence="2">Fibronectin type-III domain-containing protein</fullName>
    </recommendedName>
</protein>
<dbReference type="Pfam" id="PF00041">
    <property type="entry name" value="fn3"/>
    <property type="match status" value="2"/>
</dbReference>
<dbReference type="InterPro" id="IPR013783">
    <property type="entry name" value="Ig-like_fold"/>
</dbReference>
<dbReference type="STRING" id="1790137.AXE80_09445"/>
<dbReference type="SUPFAM" id="SSF49265">
    <property type="entry name" value="Fibronectin type III"/>
    <property type="match status" value="1"/>
</dbReference>